<sequence>MNHRHSDDCDYDPDDDRRSGYCSDCGQECTVGVIDEGIGSYEYWGAKGVDVRLVEVSDCCEAEVLDEPPEEEQDEGLD</sequence>
<protein>
    <submittedName>
        <fullName evidence="1">Uncharacterized protein</fullName>
    </submittedName>
</protein>
<dbReference type="EMBL" id="LR797013">
    <property type="protein sequence ID" value="CAB4181369.1"/>
    <property type="molecule type" value="Genomic_DNA"/>
</dbReference>
<proteinExistence type="predicted"/>
<name>A0A6J5QAP1_9CAUD</name>
<gene>
    <name evidence="1" type="ORF">UFOVP1068_33</name>
    <name evidence="2" type="ORF">UFOVP1300_16</name>
</gene>
<reference evidence="1" key="1">
    <citation type="submission" date="2020-05" db="EMBL/GenBank/DDBJ databases">
        <authorList>
            <person name="Chiriac C."/>
            <person name="Salcher M."/>
            <person name="Ghai R."/>
            <person name="Kavagutti S V."/>
        </authorList>
    </citation>
    <scope>NUCLEOTIDE SEQUENCE</scope>
</reference>
<dbReference type="EMBL" id="LR797243">
    <property type="protein sequence ID" value="CAB4195482.1"/>
    <property type="molecule type" value="Genomic_DNA"/>
</dbReference>
<accession>A0A6J5QAP1</accession>
<evidence type="ECO:0000313" key="1">
    <source>
        <dbReference type="EMBL" id="CAB4181369.1"/>
    </source>
</evidence>
<evidence type="ECO:0000313" key="2">
    <source>
        <dbReference type="EMBL" id="CAB4195482.1"/>
    </source>
</evidence>
<organism evidence="1">
    <name type="scientific">uncultured Caudovirales phage</name>
    <dbReference type="NCBI Taxonomy" id="2100421"/>
    <lineage>
        <taxon>Viruses</taxon>
        <taxon>Duplodnaviria</taxon>
        <taxon>Heunggongvirae</taxon>
        <taxon>Uroviricota</taxon>
        <taxon>Caudoviricetes</taxon>
        <taxon>Peduoviridae</taxon>
        <taxon>Maltschvirus</taxon>
        <taxon>Maltschvirus maltsch</taxon>
    </lineage>
</organism>